<reference evidence="1" key="2">
    <citation type="journal article" date="2015" name="Data Brief">
        <title>Shoot transcriptome of the giant reed, Arundo donax.</title>
        <authorList>
            <person name="Barrero R.A."/>
            <person name="Guerrero F.D."/>
            <person name="Moolhuijzen P."/>
            <person name="Goolsby J.A."/>
            <person name="Tidwell J."/>
            <person name="Bellgard S.E."/>
            <person name="Bellgard M.I."/>
        </authorList>
    </citation>
    <scope>NUCLEOTIDE SEQUENCE</scope>
    <source>
        <tissue evidence="1">Shoot tissue taken approximately 20 cm above the soil surface</tissue>
    </source>
</reference>
<evidence type="ECO:0000313" key="1">
    <source>
        <dbReference type="EMBL" id="JAE36058.1"/>
    </source>
</evidence>
<organism evidence="1">
    <name type="scientific">Arundo donax</name>
    <name type="common">Giant reed</name>
    <name type="synonym">Donax arundinaceus</name>
    <dbReference type="NCBI Taxonomy" id="35708"/>
    <lineage>
        <taxon>Eukaryota</taxon>
        <taxon>Viridiplantae</taxon>
        <taxon>Streptophyta</taxon>
        <taxon>Embryophyta</taxon>
        <taxon>Tracheophyta</taxon>
        <taxon>Spermatophyta</taxon>
        <taxon>Magnoliopsida</taxon>
        <taxon>Liliopsida</taxon>
        <taxon>Poales</taxon>
        <taxon>Poaceae</taxon>
        <taxon>PACMAD clade</taxon>
        <taxon>Arundinoideae</taxon>
        <taxon>Arundineae</taxon>
        <taxon>Arundo</taxon>
    </lineage>
</organism>
<name>A0A0A9HT33_ARUDO</name>
<sequence>MFSLGTKMSHKIINHVSCPIHTISTKLCEITW</sequence>
<dbReference type="EMBL" id="GBRH01161838">
    <property type="protein sequence ID" value="JAE36058.1"/>
    <property type="molecule type" value="Transcribed_RNA"/>
</dbReference>
<reference evidence="1" key="1">
    <citation type="submission" date="2014-09" db="EMBL/GenBank/DDBJ databases">
        <authorList>
            <person name="Magalhaes I.L.F."/>
            <person name="Oliveira U."/>
            <person name="Santos F.R."/>
            <person name="Vidigal T.H.D.A."/>
            <person name="Brescovit A.D."/>
            <person name="Santos A.J."/>
        </authorList>
    </citation>
    <scope>NUCLEOTIDE SEQUENCE</scope>
    <source>
        <tissue evidence="1">Shoot tissue taken approximately 20 cm above the soil surface</tissue>
    </source>
</reference>
<proteinExistence type="predicted"/>
<accession>A0A0A9HT33</accession>
<protein>
    <submittedName>
        <fullName evidence="1">Uncharacterized protein</fullName>
    </submittedName>
</protein>
<dbReference type="AlphaFoldDB" id="A0A0A9HT33"/>